<dbReference type="RefSeq" id="WP_101262376.1">
    <property type="nucleotide sequence ID" value="NZ_MVDD01000013.1"/>
</dbReference>
<keyword evidence="1" id="KW-0472">Membrane</keyword>
<name>A0A2N3HU60_9BACT</name>
<sequence>MAFTNLKKSMINGFAIVSLLISFYIGQSDSKEIDQISKTQLFQENLITKICKEHGSITAYHKNNLVGYVSTGQSQGYGGPLKVLILSDTLGNTINTELIHNTETHAYLEKLKRKEYFEQYVAKKLNDKFLIDADIVAVSGATISSNAIAIASREAAWQIAKHDFTMKLPDIGSEWRIGTYELIVVALLIIATLAVYLKNKKLRYFTLFSSFIIIGFIINASLSLSSISRVLLGFIPDIRHHLIWWILMFGNLIAILVLGKNIYCNALCPFHATQILLNKISGINFKIAPSFSKYLIQSPKYLLWFSLMIIFISKNPTIASYEPFAMFFSLDGIGIQWYILPAALIGSLFMSDFFCHYFCPVGASFTLLVTTRQKFIKQIKKNHE</sequence>
<feature type="transmembrane region" description="Helical" evidence="1">
    <location>
        <begin position="242"/>
        <end position="259"/>
    </location>
</feature>
<dbReference type="OrthoDB" id="9806398at2"/>
<keyword evidence="1" id="KW-0812">Transmembrane</keyword>
<feature type="transmembrane region" description="Helical" evidence="1">
    <location>
        <begin position="338"/>
        <end position="371"/>
    </location>
</feature>
<dbReference type="InterPro" id="IPR017896">
    <property type="entry name" value="4Fe4S_Fe-S-bd"/>
</dbReference>
<accession>A0A2N3HU60</accession>
<keyword evidence="4" id="KW-1185">Reference proteome</keyword>
<dbReference type="SMART" id="SM00900">
    <property type="entry name" value="FMN_bind"/>
    <property type="match status" value="1"/>
</dbReference>
<protein>
    <recommendedName>
        <fullName evidence="2">FMN-binding domain-containing protein</fullName>
    </recommendedName>
</protein>
<evidence type="ECO:0000313" key="3">
    <source>
        <dbReference type="EMBL" id="PKQ61605.1"/>
    </source>
</evidence>
<dbReference type="Proteomes" id="UP000233535">
    <property type="component" value="Unassembled WGS sequence"/>
</dbReference>
<dbReference type="AlphaFoldDB" id="A0A2N3HU60"/>
<organism evidence="3 4">
    <name type="scientific">Labilibaculum filiforme</name>
    <dbReference type="NCBI Taxonomy" id="1940526"/>
    <lineage>
        <taxon>Bacteria</taxon>
        <taxon>Pseudomonadati</taxon>
        <taxon>Bacteroidota</taxon>
        <taxon>Bacteroidia</taxon>
        <taxon>Marinilabiliales</taxon>
        <taxon>Marinifilaceae</taxon>
        <taxon>Labilibaculum</taxon>
    </lineage>
</organism>
<comment type="caution">
    <text evidence="3">The sequence shown here is derived from an EMBL/GenBank/DDBJ whole genome shotgun (WGS) entry which is preliminary data.</text>
</comment>
<reference evidence="3 4" key="1">
    <citation type="journal article" date="2017" name="Front. Microbiol.">
        <title>Labilibaculum manganireducens gen. nov., sp. nov. and Labilibaculum filiforme sp. nov., Novel Bacteroidetes Isolated from Subsurface Sediments of the Baltic Sea.</title>
        <authorList>
            <person name="Vandieken V."/>
            <person name="Marshall I.P."/>
            <person name="Niemann H."/>
            <person name="Engelen B."/>
            <person name="Cypionka H."/>
        </authorList>
    </citation>
    <scope>NUCLEOTIDE SEQUENCE [LARGE SCALE GENOMIC DNA]</scope>
    <source>
        <strain evidence="3 4">59.16B</strain>
    </source>
</reference>
<evidence type="ECO:0000313" key="4">
    <source>
        <dbReference type="Proteomes" id="UP000233535"/>
    </source>
</evidence>
<evidence type="ECO:0000256" key="1">
    <source>
        <dbReference type="SAM" id="Phobius"/>
    </source>
</evidence>
<proteinExistence type="predicted"/>
<dbReference type="Pfam" id="PF12801">
    <property type="entry name" value="Fer4_5"/>
    <property type="match status" value="2"/>
</dbReference>
<gene>
    <name evidence="3" type="ORF">BZG02_15580</name>
</gene>
<dbReference type="Pfam" id="PF04205">
    <property type="entry name" value="FMN_bind"/>
    <property type="match status" value="1"/>
</dbReference>
<feature type="transmembrane region" description="Helical" evidence="1">
    <location>
        <begin position="177"/>
        <end position="197"/>
    </location>
</feature>
<feature type="transmembrane region" description="Helical" evidence="1">
    <location>
        <begin position="204"/>
        <end position="222"/>
    </location>
</feature>
<feature type="domain" description="FMN-binding" evidence="2">
    <location>
        <begin position="76"/>
        <end position="159"/>
    </location>
</feature>
<dbReference type="GO" id="GO:0016020">
    <property type="term" value="C:membrane"/>
    <property type="evidence" value="ECO:0007669"/>
    <property type="project" value="InterPro"/>
</dbReference>
<dbReference type="GO" id="GO:0010181">
    <property type="term" value="F:FMN binding"/>
    <property type="evidence" value="ECO:0007669"/>
    <property type="project" value="InterPro"/>
</dbReference>
<dbReference type="InterPro" id="IPR007329">
    <property type="entry name" value="FMN-bd"/>
</dbReference>
<keyword evidence="1" id="KW-1133">Transmembrane helix</keyword>
<feature type="transmembrane region" description="Helical" evidence="1">
    <location>
        <begin position="301"/>
        <end position="318"/>
    </location>
</feature>
<evidence type="ECO:0000259" key="2">
    <source>
        <dbReference type="SMART" id="SM00900"/>
    </source>
</evidence>
<dbReference type="EMBL" id="MVDD01000013">
    <property type="protein sequence ID" value="PKQ61605.1"/>
    <property type="molecule type" value="Genomic_DNA"/>
</dbReference>